<feature type="compositionally biased region" description="Basic and acidic residues" evidence="1">
    <location>
        <begin position="315"/>
        <end position="331"/>
    </location>
</feature>
<keyword evidence="5" id="KW-1185">Reference proteome</keyword>
<keyword evidence="2" id="KW-0472">Membrane</keyword>
<dbReference type="InterPro" id="IPR031961">
    <property type="entry name" value="DUF4780"/>
</dbReference>
<feature type="compositionally biased region" description="Polar residues" evidence="1">
    <location>
        <begin position="266"/>
        <end position="280"/>
    </location>
</feature>
<dbReference type="EMBL" id="WJQU01000002">
    <property type="protein sequence ID" value="KAJ6643519.1"/>
    <property type="molecule type" value="Genomic_DNA"/>
</dbReference>
<feature type="domain" description="DUF4780" evidence="3">
    <location>
        <begin position="422"/>
        <end position="571"/>
    </location>
</feature>
<feature type="region of interest" description="Disordered" evidence="1">
    <location>
        <begin position="223"/>
        <end position="384"/>
    </location>
</feature>
<proteinExistence type="predicted"/>
<reference evidence="4" key="1">
    <citation type="submission" date="2022-07" db="EMBL/GenBank/DDBJ databases">
        <authorList>
            <person name="Trinca V."/>
            <person name="Uliana J.V.C."/>
            <person name="Torres T.T."/>
            <person name="Ward R.J."/>
            <person name="Monesi N."/>
        </authorList>
    </citation>
    <scope>NUCLEOTIDE SEQUENCE</scope>
    <source>
        <strain evidence="4">HSMRA1968</strain>
        <tissue evidence="4">Whole embryos</tissue>
    </source>
</reference>
<evidence type="ECO:0000313" key="4">
    <source>
        <dbReference type="EMBL" id="KAJ6643519.1"/>
    </source>
</evidence>
<keyword evidence="2" id="KW-1133">Transmembrane helix</keyword>
<organism evidence="4 5">
    <name type="scientific">Pseudolycoriella hygida</name>
    <dbReference type="NCBI Taxonomy" id="35572"/>
    <lineage>
        <taxon>Eukaryota</taxon>
        <taxon>Metazoa</taxon>
        <taxon>Ecdysozoa</taxon>
        <taxon>Arthropoda</taxon>
        <taxon>Hexapoda</taxon>
        <taxon>Insecta</taxon>
        <taxon>Pterygota</taxon>
        <taxon>Neoptera</taxon>
        <taxon>Endopterygota</taxon>
        <taxon>Diptera</taxon>
        <taxon>Nematocera</taxon>
        <taxon>Sciaroidea</taxon>
        <taxon>Sciaridae</taxon>
        <taxon>Pseudolycoriella</taxon>
    </lineage>
</organism>
<keyword evidence="2" id="KW-0812">Transmembrane</keyword>
<dbReference type="AlphaFoldDB" id="A0A9Q0N4S9"/>
<dbReference type="Pfam" id="PF16012">
    <property type="entry name" value="DUF4780"/>
    <property type="match status" value="1"/>
</dbReference>
<feature type="compositionally biased region" description="Basic and acidic residues" evidence="1">
    <location>
        <begin position="339"/>
        <end position="351"/>
    </location>
</feature>
<protein>
    <recommendedName>
        <fullName evidence="3">DUF4780 domain-containing protein</fullName>
    </recommendedName>
</protein>
<dbReference type="Proteomes" id="UP001151699">
    <property type="component" value="Chromosome B"/>
</dbReference>
<feature type="compositionally biased region" description="Polar residues" evidence="1">
    <location>
        <begin position="362"/>
        <end position="374"/>
    </location>
</feature>
<sequence length="582" mass="65468">MTCNFCYNQHSLDKTMFSRVPNPDPDSQQEVSSSFDGGQFNFEDDSDWWSNAIEEDFFDSPMPFDASEFGLWNGRFPPPPPRPPFLDEDVASDGLTTCDLCTWAWSDRGAYSLDGSIGEAAAELGWAFTLIIVSIISALLGAIIMVVVLRCKRKEMDSEAETISLDGKLFEASVDSDTTILSDSELEKEMENVNIEDTTIISEDVSEEEDDNINVTIREIKAPQPECPDPNVKPADIPEVKGKRGTRLESAIVIRKDRARGRHGTTQRSSKNLTARNGNGKQADLRTMMAKVASPKSTTGNKSSKRHRSPSSTRKGKETNEQPRKQFKDRQAINTPKHPAQDRLNRMRKDMAEDDNQPIHRSATNDISLSSDESPNAHHSAGKEVAKMPTYGEVAGRTLKIKIGPTAGPQIAIILPKIRKFLEDKIFDAVMDDTFTPTFMENNRIGKDGLYLHCTDFSSAEWIRNTMTAASEFKESRIVVVPQEEEINFKPQSSHVRVKACVPMRKSGEEILKTMAKLNKHLNTEKWHIKRIIPNGTVKSTLYIRMDIPSFEVIKSQNNQINWILGTIEIRQERYGNKPRET</sequence>
<evidence type="ECO:0000313" key="5">
    <source>
        <dbReference type="Proteomes" id="UP001151699"/>
    </source>
</evidence>
<gene>
    <name evidence="4" type="ORF">Bhyg_08481</name>
</gene>
<feature type="transmembrane region" description="Helical" evidence="2">
    <location>
        <begin position="126"/>
        <end position="149"/>
    </location>
</feature>
<evidence type="ECO:0000256" key="2">
    <source>
        <dbReference type="SAM" id="Phobius"/>
    </source>
</evidence>
<accession>A0A9Q0N4S9</accession>
<comment type="caution">
    <text evidence="4">The sequence shown here is derived from an EMBL/GenBank/DDBJ whole genome shotgun (WGS) entry which is preliminary data.</text>
</comment>
<name>A0A9Q0N4S9_9DIPT</name>
<evidence type="ECO:0000259" key="3">
    <source>
        <dbReference type="Pfam" id="PF16012"/>
    </source>
</evidence>
<evidence type="ECO:0000256" key="1">
    <source>
        <dbReference type="SAM" id="MobiDB-lite"/>
    </source>
</evidence>
<dbReference type="OrthoDB" id="8067855at2759"/>